<accession>A0A424Z019</accession>
<dbReference type="RefSeq" id="WP_066776745.1">
    <property type="nucleotide sequence ID" value="NZ_CBCSFE010000003.1"/>
</dbReference>
<gene>
    <name evidence="2" type="ORF">A2J15_003275</name>
    <name evidence="3" type="ORF">DZD40_04935</name>
</gene>
<protein>
    <submittedName>
        <fullName evidence="3">Prepilin-type N-terminal cleavage/methylation domain-containing protein</fullName>
    </submittedName>
</protein>
<dbReference type="InterPro" id="IPR012902">
    <property type="entry name" value="N_methyl_site"/>
</dbReference>
<dbReference type="PRINTS" id="PR00813">
    <property type="entry name" value="BCTERIALGSPG"/>
</dbReference>
<evidence type="ECO:0000313" key="3">
    <source>
        <dbReference type="EMBL" id="RQD87180.1"/>
    </source>
</evidence>
<dbReference type="GO" id="GO:0015628">
    <property type="term" value="P:protein secretion by the type II secretion system"/>
    <property type="evidence" value="ECO:0007669"/>
    <property type="project" value="InterPro"/>
</dbReference>
<dbReference type="Proteomes" id="UP000286095">
    <property type="component" value="Unassembled WGS sequence"/>
</dbReference>
<dbReference type="InterPro" id="IPR000983">
    <property type="entry name" value="Bac_GSPG_pilin"/>
</dbReference>
<keyword evidence="4" id="KW-1185">Reference proteome</keyword>
<dbReference type="KEGG" id="chw:A2J15_003275"/>
<dbReference type="OrthoDB" id="5358236at2"/>
<evidence type="ECO:0000313" key="4">
    <source>
        <dbReference type="Proteomes" id="UP000093205"/>
    </source>
</evidence>
<name>A0A424Z019_9BACT</name>
<dbReference type="GO" id="GO:0015627">
    <property type="term" value="C:type II protein secretion system complex"/>
    <property type="evidence" value="ECO:0007669"/>
    <property type="project" value="InterPro"/>
</dbReference>
<dbReference type="GeneID" id="44004531"/>
<evidence type="ECO:0000313" key="2">
    <source>
        <dbReference type="EMBL" id="AXP08733.1"/>
    </source>
</evidence>
<dbReference type="Proteomes" id="UP000093205">
    <property type="component" value="Chromosome"/>
</dbReference>
<dbReference type="SUPFAM" id="SSF54523">
    <property type="entry name" value="Pili subunits"/>
    <property type="match status" value="1"/>
</dbReference>
<dbReference type="STRING" id="1813019.A2J15_01375"/>
<proteinExistence type="predicted"/>
<dbReference type="InterPro" id="IPR045584">
    <property type="entry name" value="Pilin-like"/>
</dbReference>
<evidence type="ECO:0000313" key="5">
    <source>
        <dbReference type="Proteomes" id="UP000286095"/>
    </source>
</evidence>
<reference evidence="4 5" key="1">
    <citation type="submission" date="2018-08" db="EMBL/GenBank/DDBJ databases">
        <title>Survival mechanisms of Campylobacter hepaticus identified by genomic analysis and comparative transcriptomic analysis of in vivo and in vitro derived bacteria.</title>
        <authorList>
            <person name="Van T.T.H."/>
            <person name="Moore R.J."/>
        </authorList>
    </citation>
    <scope>NUCLEOTIDE SEQUENCE [LARGE SCALE GENOMIC DNA]</scope>
    <source>
        <strain evidence="3 5">54L</strain>
        <strain evidence="2 4">HV10</strain>
    </source>
</reference>
<dbReference type="EMBL" id="QURW01000011">
    <property type="protein sequence ID" value="RQD87180.1"/>
    <property type="molecule type" value="Genomic_DNA"/>
</dbReference>
<dbReference type="EMBL" id="CP031611">
    <property type="protein sequence ID" value="AXP08733.1"/>
    <property type="molecule type" value="Genomic_DNA"/>
</dbReference>
<dbReference type="AlphaFoldDB" id="A0A424Z019"/>
<organism evidence="3 5">
    <name type="scientific">Campylobacter hepaticus</name>
    <dbReference type="NCBI Taxonomy" id="1813019"/>
    <lineage>
        <taxon>Bacteria</taxon>
        <taxon>Pseudomonadati</taxon>
        <taxon>Campylobacterota</taxon>
        <taxon>Epsilonproteobacteria</taxon>
        <taxon>Campylobacterales</taxon>
        <taxon>Campylobacteraceae</taxon>
        <taxon>Campylobacter</taxon>
    </lineage>
</organism>
<keyword evidence="1" id="KW-0488">Methylation</keyword>
<sequence length="144" mass="16972">MKKAFTLLELIFVILIIGILTSLSSSFINITKDEVKILKLKTDYEMLNSALTLMRTQMQLKNLDFPSILDHARINHAREKLFYCNDCGYSLLDTPIYSDFKFWMKIDKNHYSFFLNSKESIKFVYDPKEGLFKCLESFRCKDLI</sequence>
<evidence type="ECO:0000256" key="1">
    <source>
        <dbReference type="ARBA" id="ARBA00022481"/>
    </source>
</evidence>
<dbReference type="Pfam" id="PF07963">
    <property type="entry name" value="N_methyl"/>
    <property type="match status" value="1"/>
</dbReference>
<dbReference type="NCBIfam" id="TIGR02532">
    <property type="entry name" value="IV_pilin_GFxxxE"/>
    <property type="match status" value="1"/>
</dbReference>